<dbReference type="PROSITE" id="PS51375">
    <property type="entry name" value="PPR"/>
    <property type="match status" value="8"/>
</dbReference>
<gene>
    <name evidence="3" type="ORF">KP509_12G090300</name>
</gene>
<dbReference type="Gene3D" id="1.25.40.10">
    <property type="entry name" value="Tetratricopeptide repeat domain"/>
    <property type="match status" value="9"/>
</dbReference>
<feature type="repeat" description="PPR" evidence="2">
    <location>
        <begin position="512"/>
        <end position="546"/>
    </location>
</feature>
<protein>
    <recommendedName>
        <fullName evidence="5">Pentatricopeptide repeat-containing protein</fullName>
    </recommendedName>
</protein>
<dbReference type="GO" id="GO:0048731">
    <property type="term" value="P:system development"/>
    <property type="evidence" value="ECO:0007669"/>
    <property type="project" value="UniProtKB-ARBA"/>
</dbReference>
<feature type="repeat" description="PPR" evidence="2">
    <location>
        <begin position="817"/>
        <end position="851"/>
    </location>
</feature>
<dbReference type="AlphaFoldDB" id="A0A8T2TQU2"/>
<dbReference type="InterPro" id="IPR011990">
    <property type="entry name" value="TPR-like_helical_dom_sf"/>
</dbReference>
<evidence type="ECO:0000313" key="3">
    <source>
        <dbReference type="EMBL" id="KAH7424106.1"/>
    </source>
</evidence>
<accession>A0A8T2TQU2</accession>
<reference evidence="3" key="1">
    <citation type="submission" date="2021-08" db="EMBL/GenBank/DDBJ databases">
        <title>WGS assembly of Ceratopteris richardii.</title>
        <authorList>
            <person name="Marchant D.B."/>
            <person name="Chen G."/>
            <person name="Jenkins J."/>
            <person name="Shu S."/>
            <person name="Leebens-Mack J."/>
            <person name="Grimwood J."/>
            <person name="Schmutz J."/>
            <person name="Soltis P."/>
            <person name="Soltis D."/>
            <person name="Chen Z.-H."/>
        </authorList>
    </citation>
    <scope>NUCLEOTIDE SEQUENCE</scope>
    <source>
        <strain evidence="3">Whitten #5841</strain>
        <tissue evidence="3">Leaf</tissue>
    </source>
</reference>
<keyword evidence="1" id="KW-0677">Repeat</keyword>
<dbReference type="NCBIfam" id="TIGR00756">
    <property type="entry name" value="PPR"/>
    <property type="match status" value="6"/>
</dbReference>
<dbReference type="OrthoDB" id="185373at2759"/>
<dbReference type="GO" id="GO:0009451">
    <property type="term" value="P:RNA modification"/>
    <property type="evidence" value="ECO:0007669"/>
    <property type="project" value="InterPro"/>
</dbReference>
<dbReference type="PANTHER" id="PTHR47926">
    <property type="entry name" value="PENTATRICOPEPTIDE REPEAT-CONTAINING PROTEIN"/>
    <property type="match status" value="1"/>
</dbReference>
<feature type="repeat" description="PPR" evidence="2">
    <location>
        <begin position="919"/>
        <end position="953"/>
    </location>
</feature>
<feature type="repeat" description="PPR" evidence="2">
    <location>
        <begin position="104"/>
        <end position="138"/>
    </location>
</feature>
<dbReference type="FunFam" id="1.25.40.10:FF:000158">
    <property type="entry name" value="pentatricopeptide repeat-containing protein At2g33680"/>
    <property type="match status" value="1"/>
</dbReference>
<dbReference type="FunFam" id="1.25.40.10:FF:000344">
    <property type="entry name" value="Pentatricopeptide repeat-containing protein"/>
    <property type="match status" value="1"/>
</dbReference>
<evidence type="ECO:0008006" key="5">
    <source>
        <dbReference type="Google" id="ProtNLM"/>
    </source>
</evidence>
<feature type="repeat" description="PPR" evidence="2">
    <location>
        <begin position="308"/>
        <end position="342"/>
    </location>
</feature>
<dbReference type="GO" id="GO:0003723">
    <property type="term" value="F:RNA binding"/>
    <property type="evidence" value="ECO:0007669"/>
    <property type="project" value="InterPro"/>
</dbReference>
<evidence type="ECO:0000256" key="2">
    <source>
        <dbReference type="PROSITE-ProRule" id="PRU00708"/>
    </source>
</evidence>
<evidence type="ECO:0000313" key="4">
    <source>
        <dbReference type="Proteomes" id="UP000825935"/>
    </source>
</evidence>
<dbReference type="Pfam" id="PF01535">
    <property type="entry name" value="PPR"/>
    <property type="match status" value="6"/>
</dbReference>
<keyword evidence="4" id="KW-1185">Reference proteome</keyword>
<organism evidence="3 4">
    <name type="scientific">Ceratopteris richardii</name>
    <name type="common">Triangle waterfern</name>
    <dbReference type="NCBI Taxonomy" id="49495"/>
    <lineage>
        <taxon>Eukaryota</taxon>
        <taxon>Viridiplantae</taxon>
        <taxon>Streptophyta</taxon>
        <taxon>Embryophyta</taxon>
        <taxon>Tracheophyta</taxon>
        <taxon>Polypodiopsida</taxon>
        <taxon>Polypodiidae</taxon>
        <taxon>Polypodiales</taxon>
        <taxon>Pteridineae</taxon>
        <taxon>Pteridaceae</taxon>
        <taxon>Parkerioideae</taxon>
        <taxon>Ceratopteris</taxon>
    </lineage>
</organism>
<evidence type="ECO:0000256" key="1">
    <source>
        <dbReference type="ARBA" id="ARBA00022737"/>
    </source>
</evidence>
<dbReference type="InterPro" id="IPR002885">
    <property type="entry name" value="PPR_rpt"/>
</dbReference>
<sequence length="1174" mass="129529">MACNESTNSLIKWYIKAGLLRKALILFLHMQDTLLFPSSMYISLLKACGKSRDVEIGSNLHAHVREREILKGDVYIGSAVVDMYVKCGRLKKAHAVFEDIHNRDVALWNTLIAGYITHELPNQALDSLAHMKIEGAIPNAITYTCALKACGMLGDLCCGEDLHNEIDKRGNLMEDSVLCSALVDMYAKCGLLKKAQKICEGLPKPILSAWNALISGYVWHNFCGEALDCFNKILSQNISPDPITYICTLKACSNTRALTRGQELHAHIEKMGMLQVDPIVGSTLVDMYVKCGSLMRAQAVFDELPTRTVVTWNSLISGYVDYEFGTNVLECLQVMQKDGVSPNAATYIHALKACSIIKSIEKGLVMHSEIARNQSLEKDQFVGSSLIDMYVKCGLLSKAQEALLELPVRNVATWNALIAGYTKHGFGHETFMCLEQMQEDGVSPDAITFMCCLKSCASIDAMDLGSEIHVEILRRGLLESDSLLGSSLVSMYASFGALSKAQEVFDGIPIANLDIWNALISGYVEHECGEKALYFIDEMKRKDVSPNTFTLICALKASSIMCDTCSCTIIHAEVERKGFMEENGIGCALVDIYVKCGLLEKARDVFNEILIHSTELWNACIAGYDGHVHAERVFECLHRMQLECAFADAITYLYILKACGNSGALEKGCQVHTEIVSIFSLQADALVANALLDMYACCGAIEEAQKVFENLPQRDLVSWNSMIGSYIKIDECEEALLCFESMQHAGVSPDAITFTCALKACVMIGEFSMAVDIHAEVERQGLLESDLILGNAVIDMYCKSCFPTRAKDVLKRLPRRDIFSWNGLLAGYTQDKYVNECLDCFEQMQCDGIFPDAVTFACCLKACGATQAVEKGRNMHALIEQFGWIEKDDIVGNAVIDMYAKCGYLSEAEHMFDNLLTKSTVSWNALISGYVTHFHGEDALECFEEMQNEGYIPNSVTLLCSLKACSMLSACDKGKMIHAEVERQGLLEFVGNMLVDMYGKCGLLESAHSVFERLECLDIVSCNAFIGGYAQQGEAGFVFQTLSWMIEEGLKPDLISLGNVLTACCHAGLVDEAYICFDAIVEVYGIIPATSHFTCMVDILGRAGQEDTATTLATVVPVQPDITMLSALLAACKKWSNIQLGLQIFDHLLGLDDKESSLYVCMYNIYANADIYEH</sequence>
<comment type="caution">
    <text evidence="3">The sequence shown here is derived from an EMBL/GenBank/DDBJ whole genome shotgun (WGS) entry which is preliminary data.</text>
</comment>
<dbReference type="FunFam" id="1.25.40.10:FF:000031">
    <property type="entry name" value="Pentatricopeptide repeat-containing protein mitochondrial"/>
    <property type="match status" value="1"/>
</dbReference>
<dbReference type="InterPro" id="IPR046960">
    <property type="entry name" value="PPR_At4g14850-like_plant"/>
</dbReference>
<dbReference type="Proteomes" id="UP000825935">
    <property type="component" value="Chromosome 12"/>
</dbReference>
<name>A0A8T2TQU2_CERRI</name>
<dbReference type="EMBL" id="CM035417">
    <property type="protein sequence ID" value="KAH7424106.1"/>
    <property type="molecule type" value="Genomic_DNA"/>
</dbReference>
<feature type="repeat" description="PPR" evidence="2">
    <location>
        <begin position="715"/>
        <end position="749"/>
    </location>
</feature>
<feature type="repeat" description="PPR" evidence="2">
    <location>
        <begin position="1018"/>
        <end position="1052"/>
    </location>
</feature>
<feature type="repeat" description="PPR" evidence="2">
    <location>
        <begin position="410"/>
        <end position="444"/>
    </location>
</feature>
<dbReference type="Pfam" id="PF13812">
    <property type="entry name" value="PPR_3"/>
    <property type="match status" value="2"/>
</dbReference>
<dbReference type="PANTHER" id="PTHR47926:SF342">
    <property type="entry name" value="TETRATRICOPEPTIDE-LIKE HELICAL DOMAIN-CONTAINING PROTEIN-RELATED"/>
    <property type="match status" value="1"/>
</dbReference>
<dbReference type="FunFam" id="1.25.40.10:FF:000073">
    <property type="entry name" value="Pentatricopeptide repeat-containing protein chloroplastic"/>
    <property type="match status" value="1"/>
</dbReference>
<dbReference type="Pfam" id="PF13041">
    <property type="entry name" value="PPR_2"/>
    <property type="match status" value="7"/>
</dbReference>
<proteinExistence type="predicted"/>